<dbReference type="EMBL" id="BTRK01000004">
    <property type="protein sequence ID" value="GMR50208.1"/>
    <property type="molecule type" value="Genomic_DNA"/>
</dbReference>
<dbReference type="AlphaFoldDB" id="A0AAN5CSZ0"/>
<gene>
    <name evidence="1" type="ORF">PMAYCL1PPCAC_20403</name>
</gene>
<dbReference type="Proteomes" id="UP001328107">
    <property type="component" value="Unassembled WGS sequence"/>
</dbReference>
<sequence>MEMECPECEYRSNSLHGWEANLRNVHSTTPILAGFAFLCECGHECYLREHGLKIKFLSDYNASCKFHCYQQ</sequence>
<accession>A0AAN5CSZ0</accession>
<organism evidence="1 2">
    <name type="scientific">Pristionchus mayeri</name>
    <dbReference type="NCBI Taxonomy" id="1317129"/>
    <lineage>
        <taxon>Eukaryota</taxon>
        <taxon>Metazoa</taxon>
        <taxon>Ecdysozoa</taxon>
        <taxon>Nematoda</taxon>
        <taxon>Chromadorea</taxon>
        <taxon>Rhabditida</taxon>
        <taxon>Rhabditina</taxon>
        <taxon>Diplogasteromorpha</taxon>
        <taxon>Diplogasteroidea</taxon>
        <taxon>Neodiplogasteridae</taxon>
        <taxon>Pristionchus</taxon>
    </lineage>
</organism>
<evidence type="ECO:0000313" key="1">
    <source>
        <dbReference type="EMBL" id="GMR50208.1"/>
    </source>
</evidence>
<protein>
    <submittedName>
        <fullName evidence="1">Uncharacterized protein</fullName>
    </submittedName>
</protein>
<evidence type="ECO:0000313" key="2">
    <source>
        <dbReference type="Proteomes" id="UP001328107"/>
    </source>
</evidence>
<keyword evidence="2" id="KW-1185">Reference proteome</keyword>
<comment type="caution">
    <text evidence="1">The sequence shown here is derived from an EMBL/GenBank/DDBJ whole genome shotgun (WGS) entry which is preliminary data.</text>
</comment>
<proteinExistence type="predicted"/>
<reference evidence="2" key="1">
    <citation type="submission" date="2022-10" db="EMBL/GenBank/DDBJ databases">
        <title>Genome assembly of Pristionchus species.</title>
        <authorList>
            <person name="Yoshida K."/>
            <person name="Sommer R.J."/>
        </authorList>
    </citation>
    <scope>NUCLEOTIDE SEQUENCE [LARGE SCALE GENOMIC DNA]</scope>
    <source>
        <strain evidence="2">RS5460</strain>
    </source>
</reference>
<name>A0AAN5CSZ0_9BILA</name>